<feature type="chain" id="PRO_5035875454" evidence="2">
    <location>
        <begin position="21"/>
        <end position="287"/>
    </location>
</feature>
<evidence type="ECO:0000256" key="1">
    <source>
        <dbReference type="ARBA" id="ARBA00007865"/>
    </source>
</evidence>
<keyword evidence="2" id="KW-0732">Signal</keyword>
<dbReference type="InterPro" id="IPR007325">
    <property type="entry name" value="KFase/CYL"/>
</dbReference>
<evidence type="ECO:0000256" key="2">
    <source>
        <dbReference type="SAM" id="SignalP"/>
    </source>
</evidence>
<dbReference type="Pfam" id="PF04199">
    <property type="entry name" value="Cyclase"/>
    <property type="match status" value="1"/>
</dbReference>
<dbReference type="InterPro" id="IPR037175">
    <property type="entry name" value="KFase_sf"/>
</dbReference>
<evidence type="ECO:0000313" key="3">
    <source>
        <dbReference type="EMBL" id="CAB3223624.1"/>
    </source>
</evidence>
<accession>A0A8S0YX16</accession>
<dbReference type="GO" id="GO:0004061">
    <property type="term" value="F:arylformamidase activity"/>
    <property type="evidence" value="ECO:0007669"/>
    <property type="project" value="InterPro"/>
</dbReference>
<comment type="similarity">
    <text evidence="1">Belongs to the Cyclase 1 superfamily.</text>
</comment>
<dbReference type="OrthoDB" id="10355383at2759"/>
<reference evidence="3 4" key="1">
    <citation type="submission" date="2020-04" db="EMBL/GenBank/DDBJ databases">
        <authorList>
            <person name="Wallbank WR R."/>
            <person name="Pardo Diaz C."/>
            <person name="Kozak K."/>
            <person name="Martin S."/>
            <person name="Jiggins C."/>
            <person name="Moest M."/>
            <person name="Warren A I."/>
            <person name="Byers J.R.P. K."/>
            <person name="Montejo-Kovacevich G."/>
            <person name="Yen C E."/>
        </authorList>
    </citation>
    <scope>NUCLEOTIDE SEQUENCE [LARGE SCALE GENOMIC DNA]</scope>
</reference>
<name>A0A8S0YX16_ARCPL</name>
<dbReference type="AlphaFoldDB" id="A0A8S0YX16"/>
<sequence length="287" mass="32226">MYKSLLSLFIIVTEVKFSFTGRRDNPDRIDIVDMTKPTTWTSMSLYYGAMEKRWKMCTNCGTPSLGTGMHLEQSETSGSMHPAVIPSEYLLSRLTVIDLTGMTAINPTIVLTLDVALQWAALKHDPREPTLLLFRFGWSEEENNNINIRTCACKVPGLSYELAEWIAANLSHVVGVATDAPTFESEQTREFASRTVSNVLGRSGIYMIENVHFRRKVPEQGCLSLAMPLKLLNSVYVPARLTAFCPAVNENRQTDVHVVMALRKDIHAQARLPNSRVYDVNLDEILS</sequence>
<dbReference type="Gene3D" id="3.50.30.50">
    <property type="entry name" value="Putative cyclase"/>
    <property type="match status" value="1"/>
</dbReference>
<proteinExistence type="inferred from homology"/>
<gene>
    <name evidence="3" type="ORF">APLA_LOCUS1498</name>
</gene>
<dbReference type="SUPFAM" id="SSF102198">
    <property type="entry name" value="Putative cyclase"/>
    <property type="match status" value="1"/>
</dbReference>
<evidence type="ECO:0000313" key="4">
    <source>
        <dbReference type="Proteomes" id="UP000494256"/>
    </source>
</evidence>
<dbReference type="GO" id="GO:0019441">
    <property type="term" value="P:L-tryptophan catabolic process to kynurenine"/>
    <property type="evidence" value="ECO:0007669"/>
    <property type="project" value="InterPro"/>
</dbReference>
<dbReference type="EMBL" id="CADEBD010000171">
    <property type="protein sequence ID" value="CAB3223624.1"/>
    <property type="molecule type" value="Genomic_DNA"/>
</dbReference>
<comment type="caution">
    <text evidence="3">The sequence shown here is derived from an EMBL/GenBank/DDBJ whole genome shotgun (WGS) entry which is preliminary data.</text>
</comment>
<organism evidence="3 4">
    <name type="scientific">Arctia plantaginis</name>
    <name type="common">Wood tiger moth</name>
    <name type="synonym">Phalaena plantaginis</name>
    <dbReference type="NCBI Taxonomy" id="874455"/>
    <lineage>
        <taxon>Eukaryota</taxon>
        <taxon>Metazoa</taxon>
        <taxon>Ecdysozoa</taxon>
        <taxon>Arthropoda</taxon>
        <taxon>Hexapoda</taxon>
        <taxon>Insecta</taxon>
        <taxon>Pterygota</taxon>
        <taxon>Neoptera</taxon>
        <taxon>Endopterygota</taxon>
        <taxon>Lepidoptera</taxon>
        <taxon>Glossata</taxon>
        <taxon>Ditrysia</taxon>
        <taxon>Noctuoidea</taxon>
        <taxon>Erebidae</taxon>
        <taxon>Arctiinae</taxon>
        <taxon>Arctia</taxon>
    </lineage>
</organism>
<protein>
    <submittedName>
        <fullName evidence="3">Uncharacterized protein</fullName>
    </submittedName>
</protein>
<feature type="signal peptide" evidence="2">
    <location>
        <begin position="1"/>
        <end position="20"/>
    </location>
</feature>
<dbReference type="Proteomes" id="UP000494256">
    <property type="component" value="Unassembled WGS sequence"/>
</dbReference>